<dbReference type="Pfam" id="PF22725">
    <property type="entry name" value="GFO_IDH_MocA_C3"/>
    <property type="match status" value="1"/>
</dbReference>
<dbReference type="InterPro" id="IPR055170">
    <property type="entry name" value="GFO_IDH_MocA-like_dom"/>
</dbReference>
<proteinExistence type="predicted"/>
<dbReference type="PANTHER" id="PTHR43818">
    <property type="entry name" value="BCDNA.GH03377"/>
    <property type="match status" value="1"/>
</dbReference>
<accession>A0A512RE90</accession>
<dbReference type="SUPFAM" id="SSF51735">
    <property type="entry name" value="NAD(P)-binding Rossmann-fold domains"/>
    <property type="match status" value="1"/>
</dbReference>
<dbReference type="Proteomes" id="UP000321436">
    <property type="component" value="Unassembled WGS sequence"/>
</dbReference>
<evidence type="ECO:0000313" key="4">
    <source>
        <dbReference type="Proteomes" id="UP000321436"/>
    </source>
</evidence>
<gene>
    <name evidence="3" type="ORF">CCY01nite_02750</name>
</gene>
<dbReference type="EMBL" id="BKAU01000001">
    <property type="protein sequence ID" value="GEP94015.1"/>
    <property type="molecule type" value="Genomic_DNA"/>
</dbReference>
<evidence type="ECO:0000259" key="1">
    <source>
        <dbReference type="Pfam" id="PF01408"/>
    </source>
</evidence>
<dbReference type="PANTHER" id="PTHR43818:SF12">
    <property type="entry name" value="NADH-DEPENDENT DEHYDROGENASE-RELATED"/>
    <property type="match status" value="1"/>
</dbReference>
<sequence>MKDLPQLELAACCDIIEKNLQNGMKSAAKNAKAYSDYRRLLEDKRIEAVIIATPLHLHHSMAVDAISAGKHVYLEKTMTYDIPQALDLVQKVNASGRILQVGHQYRYYALYHKVAEVIAKGWLGKVTQFECQYNRNANWRRPVADPSQERLVNWRMYKEYSGGLVAELCAHQIDIVNWLVNAHPEKVTGFGGIDFWKDGRETYDNVRLLYEYPGGVKASVTSLLMNEYKGYSMRILGSKATIEIQREKAFLYSEAGKKQLGTVDGVTGATVEAWTHGDGVLLAFQDDRKDPTAHALLGFATSVQQRKQPASNVQTGRDAAIAVHMGNAAMETGQVQLWKPEYSA</sequence>
<feature type="domain" description="Gfo/Idh/MocA-like oxidoreductase N-terminal" evidence="1">
    <location>
        <begin position="5"/>
        <end position="103"/>
    </location>
</feature>
<dbReference type="Pfam" id="PF01408">
    <property type="entry name" value="GFO_IDH_MocA"/>
    <property type="match status" value="1"/>
</dbReference>
<dbReference type="GO" id="GO:0000166">
    <property type="term" value="F:nucleotide binding"/>
    <property type="evidence" value="ECO:0007669"/>
    <property type="project" value="InterPro"/>
</dbReference>
<dbReference type="InterPro" id="IPR000683">
    <property type="entry name" value="Gfo/Idh/MocA-like_OxRdtase_N"/>
</dbReference>
<dbReference type="Gene3D" id="3.30.360.10">
    <property type="entry name" value="Dihydrodipicolinate Reductase, domain 2"/>
    <property type="match status" value="1"/>
</dbReference>
<dbReference type="InterPro" id="IPR036291">
    <property type="entry name" value="NAD(P)-bd_dom_sf"/>
</dbReference>
<keyword evidence="4" id="KW-1185">Reference proteome</keyword>
<evidence type="ECO:0000313" key="3">
    <source>
        <dbReference type="EMBL" id="GEP94015.1"/>
    </source>
</evidence>
<dbReference type="SUPFAM" id="SSF55347">
    <property type="entry name" value="Glyceraldehyde-3-phosphate dehydrogenase-like, C-terminal domain"/>
    <property type="match status" value="1"/>
</dbReference>
<evidence type="ECO:0000259" key="2">
    <source>
        <dbReference type="Pfam" id="PF22725"/>
    </source>
</evidence>
<feature type="domain" description="GFO/IDH/MocA-like oxidoreductase" evidence="2">
    <location>
        <begin position="111"/>
        <end position="243"/>
    </location>
</feature>
<comment type="caution">
    <text evidence="3">The sequence shown here is derived from an EMBL/GenBank/DDBJ whole genome shotgun (WGS) entry which is preliminary data.</text>
</comment>
<dbReference type="InterPro" id="IPR050463">
    <property type="entry name" value="Gfo/Idh/MocA_oxidrdct_glycsds"/>
</dbReference>
<organism evidence="3 4">
    <name type="scientific">Chitinophaga cymbidii</name>
    <dbReference type="NCBI Taxonomy" id="1096750"/>
    <lineage>
        <taxon>Bacteria</taxon>
        <taxon>Pseudomonadati</taxon>
        <taxon>Bacteroidota</taxon>
        <taxon>Chitinophagia</taxon>
        <taxon>Chitinophagales</taxon>
        <taxon>Chitinophagaceae</taxon>
        <taxon>Chitinophaga</taxon>
    </lineage>
</organism>
<name>A0A512RE90_9BACT</name>
<reference evidence="3 4" key="1">
    <citation type="submission" date="2019-07" db="EMBL/GenBank/DDBJ databases">
        <title>Whole genome shotgun sequence of Chitinophaga cymbidii NBRC 109752.</title>
        <authorList>
            <person name="Hosoyama A."/>
            <person name="Uohara A."/>
            <person name="Ohji S."/>
            <person name="Ichikawa N."/>
        </authorList>
    </citation>
    <scope>NUCLEOTIDE SEQUENCE [LARGE SCALE GENOMIC DNA]</scope>
    <source>
        <strain evidence="3 4">NBRC 109752</strain>
    </source>
</reference>
<dbReference type="Gene3D" id="3.40.50.720">
    <property type="entry name" value="NAD(P)-binding Rossmann-like Domain"/>
    <property type="match status" value="1"/>
</dbReference>
<protein>
    <submittedName>
        <fullName evidence="3">Oxidoreductase</fullName>
    </submittedName>
</protein>
<dbReference type="AlphaFoldDB" id="A0A512RE90"/>